<keyword evidence="4" id="KW-1185">Reference proteome</keyword>
<dbReference type="Proteomes" id="UP000285060">
    <property type="component" value="Unassembled WGS sequence"/>
</dbReference>
<dbReference type="GO" id="GO:0005768">
    <property type="term" value="C:endosome"/>
    <property type="evidence" value="ECO:0007669"/>
    <property type="project" value="TreeGrafter"/>
</dbReference>
<protein>
    <recommendedName>
        <fullName evidence="2">PX domain-containing protein</fullName>
    </recommendedName>
</protein>
<comment type="caution">
    <text evidence="3">The sequence shown here is derived from an EMBL/GenBank/DDBJ whole genome shotgun (WGS) entry which is preliminary data.</text>
</comment>
<feature type="domain" description="PX" evidence="2">
    <location>
        <begin position="128"/>
        <end position="243"/>
    </location>
</feature>
<evidence type="ECO:0000256" key="1">
    <source>
        <dbReference type="SAM" id="MobiDB-lite"/>
    </source>
</evidence>
<name>A0A418B3N6_9STRA</name>
<dbReference type="Pfam" id="PF00787">
    <property type="entry name" value="PX"/>
    <property type="match status" value="1"/>
</dbReference>
<dbReference type="PANTHER" id="PTHR10555">
    <property type="entry name" value="SORTING NEXIN"/>
    <property type="match status" value="1"/>
</dbReference>
<dbReference type="InterPro" id="IPR036871">
    <property type="entry name" value="PX_dom_sf"/>
</dbReference>
<feature type="region of interest" description="Disordered" evidence="1">
    <location>
        <begin position="464"/>
        <end position="488"/>
    </location>
</feature>
<dbReference type="Gene3D" id="1.10.287.110">
    <property type="entry name" value="DnaJ domain"/>
    <property type="match status" value="1"/>
</dbReference>
<dbReference type="EMBL" id="QUSY01000120">
    <property type="protein sequence ID" value="RHY32666.1"/>
    <property type="molecule type" value="Genomic_DNA"/>
</dbReference>
<feature type="region of interest" description="Disordered" evidence="1">
    <location>
        <begin position="617"/>
        <end position="643"/>
    </location>
</feature>
<sequence>MILAQGKRTKDLLSDVYKDIKATFKQHTDLLAPRQVVEICKPSLRRVAELHLGNPVSSPHDITPVPSSPLGHLHRSQSTFVTAAPIVDKADDVRSRRNSAPSQLSTDDSSLDPVLRQPSSSDPIAPSVTLHTVDVAVSGCEKVGSGHTAYMVYYVVVQKDGARRYKDFAWLWERLSAAHPFACVPSLPPKSSLLKSGQSRFHPVFTERRRRVLDRWLTHVALHEVVGRSPFVHAFLHDAVFDQDSISAPPSLPSANLSLGPWQRQQRVRRTYKSLHEALPPLQKKLQMVAKRSDQVVKAHNDMASTMDGMRQYCYLVQSFERSQSNVPLSSTSPAMVPWEAWRAVASSHMRLHQDTALVTNHLLERPVVTRCSGLGQVWEVHLQEPFGFVHDHVLPRFERQLHDLGKDMPAASMTKMAVEWDELTVVRATTIVTSLIQAAMQLQTRHQSIVNEWMGQRDQLLQSDDGEPRLLPPKAPKLARGPSWDDAPPLIHPTLKRPLKPFAMTNVADLDDEVEAHELFGVATAHAATMLGPTGAYDDDATAARTLFGSLESSSSSSEDDIDVHDRLKESAAPHTATSRDWDLYIERLRRKQITKAKRALAVQEEQAAAAAAAVAEEEERRQWHEGNRMQQEKDADEAQRHGQAIDTAVAAWTAHKDVVAMLNSLHEIFPYKDMRPCHIADDTPVAVKKAYMKAVRLLHPDKLLPADFTLYQRMLGQHLFSTLTSCYEKYQTAAAAPPP</sequence>
<dbReference type="SUPFAM" id="SSF64268">
    <property type="entry name" value="PX domain"/>
    <property type="match status" value="1"/>
</dbReference>
<organism evidence="3 4">
    <name type="scientific">Aphanomyces invadans</name>
    <dbReference type="NCBI Taxonomy" id="157072"/>
    <lineage>
        <taxon>Eukaryota</taxon>
        <taxon>Sar</taxon>
        <taxon>Stramenopiles</taxon>
        <taxon>Oomycota</taxon>
        <taxon>Saprolegniomycetes</taxon>
        <taxon>Saprolegniales</taxon>
        <taxon>Verrucalvaceae</taxon>
        <taxon>Aphanomyces</taxon>
    </lineage>
</organism>
<feature type="compositionally biased region" description="Polar residues" evidence="1">
    <location>
        <begin position="98"/>
        <end position="108"/>
    </location>
</feature>
<accession>A0A418B3N6</accession>
<feature type="compositionally biased region" description="Basic and acidic residues" evidence="1">
    <location>
        <begin position="620"/>
        <end position="642"/>
    </location>
</feature>
<dbReference type="Gene3D" id="3.30.1520.10">
    <property type="entry name" value="Phox-like domain"/>
    <property type="match status" value="1"/>
</dbReference>
<proteinExistence type="predicted"/>
<reference evidence="3 4" key="1">
    <citation type="submission" date="2018-08" db="EMBL/GenBank/DDBJ databases">
        <title>Aphanomyces genome sequencing and annotation.</title>
        <authorList>
            <person name="Minardi D."/>
            <person name="Oidtmann B."/>
            <person name="Van Der Giezen M."/>
            <person name="Studholme D.J."/>
        </authorList>
    </citation>
    <scope>NUCLEOTIDE SEQUENCE [LARGE SCALE GENOMIC DNA]</scope>
    <source>
        <strain evidence="3 4">NJM0002</strain>
    </source>
</reference>
<feature type="region of interest" description="Disordered" evidence="1">
    <location>
        <begin position="91"/>
        <end position="123"/>
    </location>
</feature>
<dbReference type="InterPro" id="IPR036869">
    <property type="entry name" value="J_dom_sf"/>
</dbReference>
<dbReference type="GO" id="GO:0035091">
    <property type="term" value="F:phosphatidylinositol binding"/>
    <property type="evidence" value="ECO:0007669"/>
    <property type="project" value="InterPro"/>
</dbReference>
<gene>
    <name evidence="3" type="ORF">DYB32_002349</name>
</gene>
<dbReference type="PROSITE" id="PS50195">
    <property type="entry name" value="PX"/>
    <property type="match status" value="1"/>
</dbReference>
<evidence type="ECO:0000313" key="3">
    <source>
        <dbReference type="EMBL" id="RHY32666.1"/>
    </source>
</evidence>
<evidence type="ECO:0000313" key="4">
    <source>
        <dbReference type="Proteomes" id="UP000285060"/>
    </source>
</evidence>
<dbReference type="SMART" id="SM00312">
    <property type="entry name" value="PX"/>
    <property type="match status" value="1"/>
</dbReference>
<dbReference type="AlphaFoldDB" id="A0A418B3N6"/>
<dbReference type="SUPFAM" id="SSF46565">
    <property type="entry name" value="Chaperone J-domain"/>
    <property type="match status" value="1"/>
</dbReference>
<dbReference type="PANTHER" id="PTHR10555:SF170">
    <property type="entry name" value="FI18122P1"/>
    <property type="match status" value="1"/>
</dbReference>
<dbReference type="VEuPathDB" id="FungiDB:H310_10464"/>
<evidence type="ECO:0000259" key="2">
    <source>
        <dbReference type="PROSITE" id="PS50195"/>
    </source>
</evidence>
<dbReference type="InterPro" id="IPR001683">
    <property type="entry name" value="PX_dom"/>
</dbReference>